<dbReference type="GeneID" id="33568628"/>
<proteinExistence type="predicted"/>
<protein>
    <submittedName>
        <fullName evidence="1">Uncharacterized protein</fullName>
    </submittedName>
</protein>
<accession>A0A1Y2GHL4</accession>
<dbReference type="Proteomes" id="UP000193648">
    <property type="component" value="Unassembled WGS sequence"/>
</dbReference>
<reference evidence="1 2" key="1">
    <citation type="submission" date="2016-07" db="EMBL/GenBank/DDBJ databases">
        <title>Pervasive Adenine N6-methylation of Active Genes in Fungi.</title>
        <authorList>
            <consortium name="DOE Joint Genome Institute"/>
            <person name="Mondo S.J."/>
            <person name="Dannebaum R.O."/>
            <person name="Kuo R.C."/>
            <person name="Labutti K."/>
            <person name="Haridas S."/>
            <person name="Kuo A."/>
            <person name="Salamov A."/>
            <person name="Ahrendt S.R."/>
            <person name="Lipzen A."/>
            <person name="Sullivan W."/>
            <person name="Andreopoulos W.B."/>
            <person name="Clum A."/>
            <person name="Lindquist E."/>
            <person name="Daum C."/>
            <person name="Ramamoorthy G.K."/>
            <person name="Gryganskyi A."/>
            <person name="Culley D."/>
            <person name="Magnuson J.K."/>
            <person name="James T.Y."/>
            <person name="O'Malley M.A."/>
            <person name="Stajich J.E."/>
            <person name="Spatafora J.W."/>
            <person name="Visel A."/>
            <person name="Grigoriev I.V."/>
        </authorList>
    </citation>
    <scope>NUCLEOTIDE SEQUENCE [LARGE SCALE GENOMIC DNA]</scope>
    <source>
        <strain evidence="1 2">NRRL 3116</strain>
    </source>
</reference>
<organism evidence="1 2">
    <name type="scientific">Lobosporangium transversale</name>
    <dbReference type="NCBI Taxonomy" id="64571"/>
    <lineage>
        <taxon>Eukaryota</taxon>
        <taxon>Fungi</taxon>
        <taxon>Fungi incertae sedis</taxon>
        <taxon>Mucoromycota</taxon>
        <taxon>Mortierellomycotina</taxon>
        <taxon>Mortierellomycetes</taxon>
        <taxon>Mortierellales</taxon>
        <taxon>Mortierellaceae</taxon>
        <taxon>Lobosporangium</taxon>
    </lineage>
</organism>
<dbReference type="EMBL" id="MCFF01000040">
    <property type="protein sequence ID" value="ORZ07764.1"/>
    <property type="molecule type" value="Genomic_DNA"/>
</dbReference>
<dbReference type="RefSeq" id="XP_021878130.1">
    <property type="nucleotide sequence ID" value="XM_022026785.1"/>
</dbReference>
<evidence type="ECO:0000313" key="1">
    <source>
        <dbReference type="EMBL" id="ORZ07764.1"/>
    </source>
</evidence>
<gene>
    <name evidence="1" type="ORF">BCR41DRAFT_373517</name>
</gene>
<sequence length="242" mass="28233">MAFLRYAFIHFLRFGFKAFTVSGNSDHKDNCKVRPLAVMLKAETSLLYYVLLHLEQTTQSMRYFVLHASSGVFGSANYSQSRDTAIEAALSFVWSDDAADESLYWLASNVSLFVSICLAYCPRFNARHQNQSVLLQIARCDTLHKQIFFNFYGAASGIAVVLRRFAYDYKDRRDNSKRRYCWMHQMRLSYILHQGEREKTNCIPLTQANQMFKRKRASWDFKRSHYGVDSPCVRGLSQLRHR</sequence>
<evidence type="ECO:0000313" key="2">
    <source>
        <dbReference type="Proteomes" id="UP000193648"/>
    </source>
</evidence>
<keyword evidence="2" id="KW-1185">Reference proteome</keyword>
<name>A0A1Y2GHL4_9FUNG</name>
<dbReference type="InParanoid" id="A0A1Y2GHL4"/>
<comment type="caution">
    <text evidence="1">The sequence shown here is derived from an EMBL/GenBank/DDBJ whole genome shotgun (WGS) entry which is preliminary data.</text>
</comment>
<dbReference type="AlphaFoldDB" id="A0A1Y2GHL4"/>